<evidence type="ECO:0000313" key="4">
    <source>
        <dbReference type="EMBL" id="EWY39630.1"/>
    </source>
</evidence>
<dbReference type="PANTHER" id="PTHR43861">
    <property type="entry name" value="TRANS-ACONITATE 2-METHYLTRANSFERASE-RELATED"/>
    <property type="match status" value="1"/>
</dbReference>
<keyword evidence="5" id="KW-1185">Reference proteome</keyword>
<dbReference type="AlphaFoldDB" id="W9H0E7"/>
<dbReference type="STRING" id="1385369.N825_05965"/>
<dbReference type="InterPro" id="IPR029063">
    <property type="entry name" value="SAM-dependent_MTases_sf"/>
</dbReference>
<dbReference type="Proteomes" id="UP000019486">
    <property type="component" value="Unassembled WGS sequence"/>
</dbReference>
<organism evidence="4 5">
    <name type="scientific">Skermanella stibiiresistens SB22</name>
    <dbReference type="NCBI Taxonomy" id="1385369"/>
    <lineage>
        <taxon>Bacteria</taxon>
        <taxon>Pseudomonadati</taxon>
        <taxon>Pseudomonadota</taxon>
        <taxon>Alphaproteobacteria</taxon>
        <taxon>Rhodospirillales</taxon>
        <taxon>Azospirillaceae</taxon>
        <taxon>Skermanella</taxon>
    </lineage>
</organism>
<feature type="domain" description="Methyltransferase" evidence="3">
    <location>
        <begin position="60"/>
        <end position="155"/>
    </location>
</feature>
<dbReference type="RefSeq" id="WP_051512467.1">
    <property type="nucleotide sequence ID" value="NZ_AVFL01000011.1"/>
</dbReference>
<dbReference type="GO" id="GO:0008168">
    <property type="term" value="F:methyltransferase activity"/>
    <property type="evidence" value="ECO:0007669"/>
    <property type="project" value="UniProtKB-KW"/>
</dbReference>
<evidence type="ECO:0000259" key="3">
    <source>
        <dbReference type="Pfam" id="PF13649"/>
    </source>
</evidence>
<keyword evidence="2" id="KW-0808">Transferase</keyword>
<dbReference type="CDD" id="cd02440">
    <property type="entry name" value="AdoMet_MTases"/>
    <property type="match status" value="1"/>
</dbReference>
<accession>W9H0E7</accession>
<comment type="caution">
    <text evidence="4">The sequence shown here is derived from an EMBL/GenBank/DDBJ whole genome shotgun (WGS) entry which is preliminary data.</text>
</comment>
<keyword evidence="1" id="KW-0489">Methyltransferase</keyword>
<dbReference type="Pfam" id="PF13649">
    <property type="entry name" value="Methyltransf_25"/>
    <property type="match status" value="1"/>
</dbReference>
<protein>
    <recommendedName>
        <fullName evidence="3">Methyltransferase domain-containing protein</fullName>
    </recommendedName>
</protein>
<evidence type="ECO:0000313" key="5">
    <source>
        <dbReference type="Proteomes" id="UP000019486"/>
    </source>
</evidence>
<proteinExistence type="predicted"/>
<dbReference type="OrthoDB" id="9795634at2"/>
<evidence type="ECO:0000256" key="1">
    <source>
        <dbReference type="ARBA" id="ARBA00022603"/>
    </source>
</evidence>
<dbReference type="SUPFAM" id="SSF53335">
    <property type="entry name" value="S-adenosyl-L-methionine-dependent methyltransferases"/>
    <property type="match status" value="1"/>
</dbReference>
<name>W9H0E7_9PROT</name>
<dbReference type="Gene3D" id="3.40.50.150">
    <property type="entry name" value="Vaccinia Virus protein VP39"/>
    <property type="match status" value="1"/>
</dbReference>
<dbReference type="GO" id="GO:0032259">
    <property type="term" value="P:methylation"/>
    <property type="evidence" value="ECO:0007669"/>
    <property type="project" value="UniProtKB-KW"/>
</dbReference>
<dbReference type="EMBL" id="AVFL01000011">
    <property type="protein sequence ID" value="EWY39630.1"/>
    <property type="molecule type" value="Genomic_DNA"/>
</dbReference>
<dbReference type="PANTHER" id="PTHR43861:SF1">
    <property type="entry name" value="TRANS-ACONITATE 2-METHYLTRANSFERASE"/>
    <property type="match status" value="1"/>
</dbReference>
<reference evidence="4 5" key="1">
    <citation type="submission" date="2013-08" db="EMBL/GenBank/DDBJ databases">
        <title>The genome sequence of Skermanella stibiiresistens.</title>
        <authorList>
            <person name="Zhu W."/>
            <person name="Wang G."/>
        </authorList>
    </citation>
    <scope>NUCLEOTIDE SEQUENCE [LARGE SCALE GENOMIC DNA]</scope>
    <source>
        <strain evidence="4 5">SB22</strain>
    </source>
</reference>
<gene>
    <name evidence="4" type="ORF">N825_05965</name>
</gene>
<evidence type="ECO:0000256" key="2">
    <source>
        <dbReference type="ARBA" id="ARBA00022679"/>
    </source>
</evidence>
<sequence>MTASPAHPAENQSPDWSDIEGSAAPGYFVDYLDRVTAQSEMRRYKQRTYRLLGVGPGSRILDIGCGTGDDALAMAAMVGDGGRVVGLDHSQSLIDEARTRVTAETAAVEFTAGDVHRLDFPDGGFDGCRADRVFMHLRDRERALAEMIRVTRPGGRVLVREPDWDTLIIDGPGRDLTRRVIQGHFDRVVLNGWAGRELYRLFRRAGLERVEIADTSTLVLTDFATANQFYGLEAAARALNGEADGWLDHLRQADADGLFFSAVTGFTAVGHKR</sequence>
<dbReference type="PATRIC" id="fig|1385369.3.peg.3400"/>
<dbReference type="InterPro" id="IPR041698">
    <property type="entry name" value="Methyltransf_25"/>
</dbReference>